<dbReference type="InterPro" id="IPR052159">
    <property type="entry name" value="Competence_DNA_uptake"/>
</dbReference>
<evidence type="ECO:0000313" key="3">
    <source>
        <dbReference type="EMBL" id="SFF57113.1"/>
    </source>
</evidence>
<feature type="chain" id="PRO_5038836159" evidence="1">
    <location>
        <begin position="22"/>
        <end position="297"/>
    </location>
</feature>
<evidence type="ECO:0000313" key="4">
    <source>
        <dbReference type="Proteomes" id="UP000182135"/>
    </source>
</evidence>
<dbReference type="eggNOG" id="COG2333">
    <property type="taxonomic scope" value="Bacteria"/>
</dbReference>
<keyword evidence="1" id="KW-0732">Signal</keyword>
<dbReference type="STRING" id="1529.SAMN04487885_10312"/>
<sequence>MKMRRLKKMLFILIISIITLAGCGEAKTVENEKSSIKDGEKLTLSFINIGKGDAFLIDVPGDGYYLCDTGKAQDFPQIARLLKVKGVEKLNGIFLSHGHKDHAGGLEALVKAFKTEKIYISALDTVSYENIDAREIAKENGIDLVELKGGEKLSLGSANVEVWIPSKIDKKNANNNSVVLRITYGDTAYLMTGDMEKEEEAKFLASGVNLQAEVLKLGHHGEDDATTVSLLQKVKPKYGIICGNMEENPDSMNQEIAERLKSHSVEAYYSEGEQLAVDFVSDGTSIKVENIIDKNTK</sequence>
<dbReference type="PROSITE" id="PS51257">
    <property type="entry name" value="PROKAR_LIPOPROTEIN"/>
    <property type="match status" value="1"/>
</dbReference>
<dbReference type="InterPro" id="IPR001279">
    <property type="entry name" value="Metallo-B-lactamas"/>
</dbReference>
<dbReference type="InterPro" id="IPR035681">
    <property type="entry name" value="ComA-like_MBL"/>
</dbReference>
<dbReference type="Proteomes" id="UP000182135">
    <property type="component" value="Unassembled WGS sequence"/>
</dbReference>
<dbReference type="SMART" id="SM00849">
    <property type="entry name" value="Lactamase_B"/>
    <property type="match status" value="1"/>
</dbReference>
<dbReference type="CDD" id="cd07731">
    <property type="entry name" value="ComA-like_MBL-fold"/>
    <property type="match status" value="1"/>
</dbReference>
<feature type="signal peptide" evidence="1">
    <location>
        <begin position="1"/>
        <end position="21"/>
    </location>
</feature>
<dbReference type="EMBL" id="FOOE01000003">
    <property type="protein sequence ID" value="SFF57113.1"/>
    <property type="molecule type" value="Genomic_DNA"/>
</dbReference>
<protein>
    <submittedName>
        <fullName evidence="3">Competence protein ComEC</fullName>
    </submittedName>
</protein>
<dbReference type="AlphaFoldDB" id="A0A1I2JSY2"/>
<dbReference type="PANTHER" id="PTHR30619">
    <property type="entry name" value="DNA INTERNALIZATION/COMPETENCE PROTEIN COMEC/REC2"/>
    <property type="match status" value="1"/>
</dbReference>
<reference evidence="3 4" key="1">
    <citation type="submission" date="2016-10" db="EMBL/GenBank/DDBJ databases">
        <authorList>
            <person name="de Groot N.N."/>
        </authorList>
    </citation>
    <scope>NUCLEOTIDE SEQUENCE [LARGE SCALE GENOMIC DNA]</scope>
    <source>
        <strain evidence="3 4">NLAE-zl-G419</strain>
    </source>
</reference>
<dbReference type="Pfam" id="PF00753">
    <property type="entry name" value="Lactamase_B"/>
    <property type="match status" value="1"/>
</dbReference>
<feature type="domain" description="Metallo-beta-lactamase" evidence="2">
    <location>
        <begin position="42"/>
        <end position="245"/>
    </location>
</feature>
<accession>A0A1I2JSY2</accession>
<dbReference type="InterPro" id="IPR036866">
    <property type="entry name" value="RibonucZ/Hydroxyglut_hydro"/>
</dbReference>
<proteinExistence type="predicted"/>
<dbReference type="SUPFAM" id="SSF56281">
    <property type="entry name" value="Metallo-hydrolase/oxidoreductase"/>
    <property type="match status" value="1"/>
</dbReference>
<dbReference type="PANTHER" id="PTHR30619:SF7">
    <property type="entry name" value="BETA-LACTAMASE DOMAIN PROTEIN"/>
    <property type="match status" value="1"/>
</dbReference>
<keyword evidence="4" id="KW-1185">Reference proteome</keyword>
<evidence type="ECO:0000256" key="1">
    <source>
        <dbReference type="SAM" id="SignalP"/>
    </source>
</evidence>
<name>A0A1I2JSY2_9CLOT</name>
<gene>
    <name evidence="3" type="ORF">SAMN04487885_10312</name>
</gene>
<organism evidence="3 4">
    <name type="scientific">Clostridium cadaveris</name>
    <dbReference type="NCBI Taxonomy" id="1529"/>
    <lineage>
        <taxon>Bacteria</taxon>
        <taxon>Bacillati</taxon>
        <taxon>Bacillota</taxon>
        <taxon>Clostridia</taxon>
        <taxon>Eubacteriales</taxon>
        <taxon>Clostridiaceae</taxon>
        <taxon>Clostridium</taxon>
    </lineage>
</organism>
<dbReference type="Gene3D" id="3.60.15.10">
    <property type="entry name" value="Ribonuclease Z/Hydroxyacylglutathione hydrolase-like"/>
    <property type="match status" value="1"/>
</dbReference>
<evidence type="ECO:0000259" key="2">
    <source>
        <dbReference type="SMART" id="SM00849"/>
    </source>
</evidence>